<evidence type="ECO:0000313" key="2">
    <source>
        <dbReference type="EMBL" id="MDQ0226576.1"/>
    </source>
</evidence>
<evidence type="ECO:0000313" key="3">
    <source>
        <dbReference type="Proteomes" id="UP001232245"/>
    </source>
</evidence>
<dbReference type="EMBL" id="JAUSTZ010000005">
    <property type="protein sequence ID" value="MDQ0226576.1"/>
    <property type="molecule type" value="Genomic_DNA"/>
</dbReference>
<protein>
    <recommendedName>
        <fullName evidence="4">DUF4023 domain-containing protein</fullName>
    </recommendedName>
</protein>
<accession>A0ABT9Z2T8</accession>
<feature type="compositionally biased region" description="Basic and acidic residues" evidence="1">
    <location>
        <begin position="1"/>
        <end position="25"/>
    </location>
</feature>
<reference evidence="2 3" key="1">
    <citation type="submission" date="2023-07" db="EMBL/GenBank/DDBJ databases">
        <title>Genomic Encyclopedia of Type Strains, Phase IV (KMG-IV): sequencing the most valuable type-strain genomes for metagenomic binning, comparative biology and taxonomic classification.</title>
        <authorList>
            <person name="Goeker M."/>
        </authorList>
    </citation>
    <scope>NUCLEOTIDE SEQUENCE [LARGE SCALE GENOMIC DNA]</scope>
    <source>
        <strain evidence="2 3">DSM 17723</strain>
    </source>
</reference>
<dbReference type="Pfam" id="PF13215">
    <property type="entry name" value="DUF4023"/>
    <property type="match status" value="1"/>
</dbReference>
<dbReference type="RefSeq" id="WP_095299392.1">
    <property type="nucleotide sequence ID" value="NZ_CADEPK010000353.1"/>
</dbReference>
<proteinExistence type="predicted"/>
<keyword evidence="3" id="KW-1185">Reference proteome</keyword>
<name>A0ABT9Z2T8_9BACI</name>
<organism evidence="2 3">
    <name type="scientific">Metabacillus niabensis</name>
    <dbReference type="NCBI Taxonomy" id="324854"/>
    <lineage>
        <taxon>Bacteria</taxon>
        <taxon>Bacillati</taxon>
        <taxon>Bacillota</taxon>
        <taxon>Bacilli</taxon>
        <taxon>Bacillales</taxon>
        <taxon>Bacillaceae</taxon>
        <taxon>Metabacillus</taxon>
    </lineage>
</organism>
<dbReference type="Proteomes" id="UP001232245">
    <property type="component" value="Unassembled WGS sequence"/>
</dbReference>
<dbReference type="InterPro" id="IPR025097">
    <property type="entry name" value="DUF4023"/>
</dbReference>
<sequence>MENTHEFVEKLHEDQAKARQNEKRQSKAQANRKLPNKQHSTNK</sequence>
<evidence type="ECO:0000256" key="1">
    <source>
        <dbReference type="SAM" id="MobiDB-lite"/>
    </source>
</evidence>
<feature type="compositionally biased region" description="Basic residues" evidence="1">
    <location>
        <begin position="34"/>
        <end position="43"/>
    </location>
</feature>
<evidence type="ECO:0008006" key="4">
    <source>
        <dbReference type="Google" id="ProtNLM"/>
    </source>
</evidence>
<gene>
    <name evidence="2" type="ORF">J2S02_002921</name>
</gene>
<comment type="caution">
    <text evidence="2">The sequence shown here is derived from an EMBL/GenBank/DDBJ whole genome shotgun (WGS) entry which is preliminary data.</text>
</comment>
<feature type="region of interest" description="Disordered" evidence="1">
    <location>
        <begin position="1"/>
        <end position="43"/>
    </location>
</feature>